<name>A0A1H4C1T0_9BACT</name>
<dbReference type="Gene3D" id="3.30.70.1150">
    <property type="entry name" value="ACT-like. Chain A, domain 2"/>
    <property type="match status" value="1"/>
</dbReference>
<evidence type="ECO:0000256" key="2">
    <source>
        <dbReference type="ARBA" id="ARBA00048670"/>
    </source>
</evidence>
<organism evidence="5 6">
    <name type="scientific">Desulfuromusa kysingii</name>
    <dbReference type="NCBI Taxonomy" id="37625"/>
    <lineage>
        <taxon>Bacteria</taxon>
        <taxon>Pseudomonadati</taxon>
        <taxon>Thermodesulfobacteriota</taxon>
        <taxon>Desulfuromonadia</taxon>
        <taxon>Desulfuromonadales</taxon>
        <taxon>Geopsychrobacteraceae</taxon>
        <taxon>Desulfuromusa</taxon>
    </lineage>
</organism>
<dbReference type="GO" id="GO:0003984">
    <property type="term" value="F:acetolactate synthase activity"/>
    <property type="evidence" value="ECO:0007669"/>
    <property type="project" value="UniProtKB-UniRule"/>
</dbReference>
<comment type="catalytic activity">
    <reaction evidence="2 3">
        <text>2 pyruvate + H(+) = (2S)-2-acetolactate + CO2</text>
        <dbReference type="Rhea" id="RHEA:25249"/>
        <dbReference type="ChEBI" id="CHEBI:15361"/>
        <dbReference type="ChEBI" id="CHEBI:15378"/>
        <dbReference type="ChEBI" id="CHEBI:16526"/>
        <dbReference type="ChEBI" id="CHEBI:58476"/>
        <dbReference type="EC" id="2.2.1.6"/>
    </reaction>
</comment>
<comment type="similarity">
    <text evidence="3">Belongs to the acetolactate synthase small subunit family.</text>
</comment>
<dbReference type="InterPro" id="IPR019455">
    <property type="entry name" value="Acetolactate_synth_ssu_C"/>
</dbReference>
<dbReference type="Pfam" id="PF10369">
    <property type="entry name" value="ALS_ss_C"/>
    <property type="match status" value="1"/>
</dbReference>
<comment type="subunit">
    <text evidence="1 3">Dimer of large and small chains.</text>
</comment>
<dbReference type="OrthoDB" id="5430973at2"/>
<evidence type="ECO:0000313" key="5">
    <source>
        <dbReference type="EMBL" id="SEA54338.1"/>
    </source>
</evidence>
<keyword evidence="3" id="KW-0028">Amino-acid biosynthesis</keyword>
<dbReference type="STRING" id="37625.SAMN05660420_02388"/>
<dbReference type="Gene3D" id="3.30.70.260">
    <property type="match status" value="1"/>
</dbReference>
<evidence type="ECO:0000259" key="4">
    <source>
        <dbReference type="PROSITE" id="PS51671"/>
    </source>
</evidence>
<dbReference type="GO" id="GO:0009099">
    <property type="term" value="P:L-valine biosynthetic process"/>
    <property type="evidence" value="ECO:0007669"/>
    <property type="project" value="UniProtKB-UniRule"/>
</dbReference>
<dbReference type="SUPFAM" id="SSF55021">
    <property type="entry name" value="ACT-like"/>
    <property type="match status" value="2"/>
</dbReference>
<dbReference type="EMBL" id="FNQN01000007">
    <property type="protein sequence ID" value="SEA54338.1"/>
    <property type="molecule type" value="Genomic_DNA"/>
</dbReference>
<dbReference type="RefSeq" id="WP_092348743.1">
    <property type="nucleotide sequence ID" value="NZ_FNQN01000007.1"/>
</dbReference>
<comment type="pathway">
    <text evidence="3">Amino-acid biosynthesis; L-isoleucine biosynthesis; L-isoleucine from 2-oxobutanoate: step 1/4.</text>
</comment>
<evidence type="ECO:0000313" key="6">
    <source>
        <dbReference type="Proteomes" id="UP000199409"/>
    </source>
</evidence>
<feature type="domain" description="ACT" evidence="4">
    <location>
        <begin position="5"/>
        <end position="80"/>
    </location>
</feature>
<dbReference type="PANTHER" id="PTHR30239:SF0">
    <property type="entry name" value="ACETOLACTATE SYNTHASE SMALL SUBUNIT 1, CHLOROPLASTIC"/>
    <property type="match status" value="1"/>
</dbReference>
<dbReference type="GO" id="GO:0009097">
    <property type="term" value="P:isoleucine biosynthetic process"/>
    <property type="evidence" value="ECO:0007669"/>
    <property type="project" value="UniProtKB-UniRule"/>
</dbReference>
<sequence length="156" mass="18056">MKRRAILAFTLDNPGVLNKVSMLIRKKMYNVDTLTVCRSRIPGVSRMTITLREDDQTRVTQIIKQLEKFTEVISAKELDTDHSYWREVAIVKLEVDVAHLQDFTERYNFEILEQKGEDVHILQIVGSTRRIDAFLDEVGQEHIIEIARTGVTALEK</sequence>
<dbReference type="Pfam" id="PF22629">
    <property type="entry name" value="ACT_AHAS_ss"/>
    <property type="match status" value="1"/>
</dbReference>
<dbReference type="UniPathway" id="UPA00047">
    <property type="reaction ID" value="UER00055"/>
</dbReference>
<dbReference type="InterPro" id="IPR002912">
    <property type="entry name" value="ACT_dom"/>
</dbReference>
<dbReference type="AlphaFoldDB" id="A0A1H4C1T0"/>
<reference evidence="5 6" key="1">
    <citation type="submission" date="2016-10" db="EMBL/GenBank/DDBJ databases">
        <authorList>
            <person name="de Groot N.N."/>
        </authorList>
    </citation>
    <scope>NUCLEOTIDE SEQUENCE [LARGE SCALE GENOMIC DNA]</scope>
    <source>
        <strain evidence="5 6">DSM 7343</strain>
    </source>
</reference>
<dbReference type="EC" id="2.2.1.6" evidence="3"/>
<gene>
    <name evidence="5" type="ORF">SAMN05660420_02388</name>
</gene>
<evidence type="ECO:0000256" key="3">
    <source>
        <dbReference type="RuleBase" id="RU368092"/>
    </source>
</evidence>
<keyword evidence="3" id="KW-0808">Transferase</keyword>
<dbReference type="Proteomes" id="UP000199409">
    <property type="component" value="Unassembled WGS sequence"/>
</dbReference>
<dbReference type="PANTHER" id="PTHR30239">
    <property type="entry name" value="ACETOLACTATE SYNTHASE SMALL SUBUNIT"/>
    <property type="match status" value="1"/>
</dbReference>
<comment type="pathway">
    <text evidence="3">Amino-acid biosynthesis; L-valine biosynthesis; L-valine from pyruvate: step 1/4.</text>
</comment>
<comment type="function">
    <text evidence="3">Catalyzes the conversion of 2 pyruvate molecules into acetolactate in the first common step of the biosynthetic pathway of the branched-amino acids such as leucine, isoleucine, and valine.</text>
</comment>
<dbReference type="InterPro" id="IPR004789">
    <property type="entry name" value="Acetalactate_synth_ssu"/>
</dbReference>
<proteinExistence type="inferred from homology"/>
<keyword evidence="6" id="KW-1185">Reference proteome</keyword>
<protein>
    <recommendedName>
        <fullName evidence="3">Acetolactate synthase small subunit</fullName>
        <shortName evidence="3">AHAS</shortName>
        <shortName evidence="3">ALS</shortName>
        <ecNumber evidence="3">2.2.1.6</ecNumber>
    </recommendedName>
    <alternativeName>
        <fullName evidence="3">Acetohydroxy-acid synthase small subunit</fullName>
    </alternativeName>
</protein>
<dbReference type="PROSITE" id="PS51671">
    <property type="entry name" value="ACT"/>
    <property type="match status" value="1"/>
</dbReference>
<dbReference type="GO" id="GO:1990610">
    <property type="term" value="F:acetolactate synthase regulator activity"/>
    <property type="evidence" value="ECO:0007669"/>
    <property type="project" value="UniProtKB-UniRule"/>
</dbReference>
<accession>A0A1H4C1T0</accession>
<dbReference type="InterPro" id="IPR027271">
    <property type="entry name" value="Acetolactate_synth/TF_NikR_C"/>
</dbReference>
<dbReference type="GO" id="GO:0005829">
    <property type="term" value="C:cytosol"/>
    <property type="evidence" value="ECO:0007669"/>
    <property type="project" value="TreeGrafter"/>
</dbReference>
<keyword evidence="3" id="KW-0100">Branched-chain amino acid biosynthesis</keyword>
<dbReference type="InterPro" id="IPR054480">
    <property type="entry name" value="AHAS_small-like_ACT"/>
</dbReference>
<evidence type="ECO:0000256" key="1">
    <source>
        <dbReference type="ARBA" id="ARBA00011744"/>
    </source>
</evidence>
<dbReference type="UniPathway" id="UPA00049">
    <property type="reaction ID" value="UER00059"/>
</dbReference>
<dbReference type="InterPro" id="IPR045865">
    <property type="entry name" value="ACT-like_dom_sf"/>
</dbReference>
<dbReference type="NCBIfam" id="TIGR00119">
    <property type="entry name" value="acolac_sm"/>
    <property type="match status" value="1"/>
</dbReference>